<dbReference type="PROSITE" id="PS50158">
    <property type="entry name" value="ZF_CCHC"/>
    <property type="match status" value="1"/>
</dbReference>
<dbReference type="InterPro" id="IPR001584">
    <property type="entry name" value="Integrase_cat-core"/>
</dbReference>
<feature type="transmembrane region" description="Helical" evidence="8">
    <location>
        <begin position="481"/>
        <end position="507"/>
    </location>
</feature>
<dbReference type="GO" id="GO:0022857">
    <property type="term" value="F:transmembrane transporter activity"/>
    <property type="evidence" value="ECO:0007669"/>
    <property type="project" value="InterPro"/>
</dbReference>
<dbReference type="InterPro" id="IPR012337">
    <property type="entry name" value="RNaseH-like_sf"/>
</dbReference>
<evidence type="ECO:0000256" key="3">
    <source>
        <dbReference type="ARBA" id="ARBA00022692"/>
    </source>
</evidence>
<comment type="subcellular location">
    <subcellularLocation>
        <location evidence="1">Membrane</location>
        <topology evidence="1">Multi-pass membrane protein</topology>
    </subcellularLocation>
</comment>
<feature type="transmembrane region" description="Helical" evidence="8">
    <location>
        <begin position="422"/>
        <end position="442"/>
    </location>
</feature>
<protein>
    <submittedName>
        <fullName evidence="11">MFS-type transporter SLC18B1</fullName>
    </submittedName>
</protein>
<comment type="caution">
    <text evidence="11">The sequence shown here is derived from an EMBL/GenBank/DDBJ whole genome shotgun (WGS) entry which is preliminary data.</text>
</comment>
<feature type="domain" description="Integrase catalytic" evidence="10">
    <location>
        <begin position="1100"/>
        <end position="1221"/>
    </location>
</feature>
<keyword evidence="6" id="KW-0863">Zinc-finger</keyword>
<dbReference type="InterPro" id="IPR001878">
    <property type="entry name" value="Znf_CCHC"/>
</dbReference>
<evidence type="ECO:0000313" key="12">
    <source>
        <dbReference type="Proteomes" id="UP000440578"/>
    </source>
</evidence>
<reference evidence="11 12" key="1">
    <citation type="submission" date="2019-07" db="EMBL/GenBank/DDBJ databases">
        <title>Draft genome assembly of a fouling barnacle, Amphibalanus amphitrite (Darwin, 1854): The first reference genome for Thecostraca.</title>
        <authorList>
            <person name="Kim W."/>
        </authorList>
    </citation>
    <scope>NUCLEOTIDE SEQUENCE [LARGE SCALE GENOMIC DNA]</scope>
    <source>
        <strain evidence="11">SNU_AA5</strain>
        <tissue evidence="11">Soma without cirri and trophi</tissue>
    </source>
</reference>
<feature type="region of interest" description="Disordered" evidence="7">
    <location>
        <begin position="311"/>
        <end position="331"/>
    </location>
</feature>
<evidence type="ECO:0000259" key="10">
    <source>
        <dbReference type="PROSITE" id="PS50994"/>
    </source>
</evidence>
<dbReference type="PANTHER" id="PTHR23506:SF28">
    <property type="entry name" value="MFS-TYPE TRANSPORTER SLC18B1-LIKE PROTEIN"/>
    <property type="match status" value="1"/>
</dbReference>
<dbReference type="InterPro" id="IPR036259">
    <property type="entry name" value="MFS_trans_sf"/>
</dbReference>
<sequence length="1262" mass="134668">MAQPTGAELVQDLTTMLREQAAAAQEREQRLVSMMEDLLRGQGQVLVTHDSGSGSLLCIPDSGAEATVVGPKEAAALGVSDYDNGVPPQTFSAAGGYPLTSVGSFQATIQLGSRRITTEIAVIGELRGALLSWWDSVQLGIFPADYPLQLHQMSLPDCSRTTTARNAAPAGETARGAAAAPPARSAVPDGGPARGPAPTVASDVAGEGSLQASDDSGSPPTEEPPLRPEPLVGSSSEKDPLLALRPPPPVAPAPASSEPTLEDESLQGAAPDSGWRIEYHLLPHSVPADSHYWPGEADDAALPVEALFEAVSEASQPSQQGSSESLPPQVKTVHPVRRYRRMVSYSRTGLTPLYGGPPERSSSIPVHLDQISQDPSASSRYTATQKKLLFGIGLGELLSGCSIAILIPFFPTDAQARGVSDTVIGFVFSCYALTHLVMTPVASRLIPRFGMSQVLYLGLLLSGLSTVGFGALDFLSNDTVFIALCFIVRIISAVGQALFVTSSLTVVASQFPEDMNTAVGLVETCNAVGVSLGPALGGVLYELGGYGLPFYVLGGFLLLCAALNFWLTPWVERDSSSQLDFCRMVRATLRSPEIWLCMYVLITISIDWSAMEPGIQPYATKTLPVDHRASLAAVKSALFAAFALDSFAAYDAFVTRRLQPGESADVYLADLRRLAELFGGVPDRTLSCAFVNGLPDAARQVIRAGSRAEALDLPSVVARARAVLSDDRVATVAAATAAPPSGGGGNRGGTQDAEAVMAARVPRRPRSRRCWACGRLGHLAAGCPQGNGTGSGAAVPDPPDRVTRRSVFAWCGRLVAHLPVCGWLRPAAAWVKRRANAVTRGWDDVTTDALLQSQISHVHSRLLAADPARGQWCWTGDQAIVWTDASSIAAGVVIETPCGGVMEDACWLRPGDAAATHINMAELDAAVRGLNLAVAWGVTNIDLRTDSATVHRWVDDALSGRARLRTRAAGEMLIRRRVDLIRQLANELELKVTVTLVRSEENLADALTRVPKEWLRDECEESRMSVTADDGAGDSAARGQVVVGAGAADAVRSSVQSVHERAGHPGVRRTLFFARRDVSRDVTRALVRAVVTTCDVCRSIDPAPVRWRHGSLEVAAVWERVAMDVTHHQGRSYLTVIDCGPTRFTVWRPLGRADAVEVTGHLEQIFLERGAPKEILADNDTVFRGRRLASLVARWGIALRFRAVHEPGGNGVVERCHRTVKVIAARRRCPVSEAVHLYNVTPRDGRTADTAPAAGVYRYARG</sequence>
<evidence type="ECO:0000256" key="5">
    <source>
        <dbReference type="ARBA" id="ARBA00023136"/>
    </source>
</evidence>
<dbReference type="Pfam" id="PF13456">
    <property type="entry name" value="RVT_3"/>
    <property type="match status" value="1"/>
</dbReference>
<keyword evidence="6" id="KW-0862">Zinc</keyword>
<dbReference type="Proteomes" id="UP000440578">
    <property type="component" value="Unassembled WGS sequence"/>
</dbReference>
<dbReference type="Pfam" id="PF07690">
    <property type="entry name" value="MFS_1"/>
    <property type="match status" value="1"/>
</dbReference>
<dbReference type="Gene3D" id="1.20.1250.20">
    <property type="entry name" value="MFS general substrate transporter like domains"/>
    <property type="match status" value="1"/>
</dbReference>
<evidence type="ECO:0000256" key="8">
    <source>
        <dbReference type="SAM" id="Phobius"/>
    </source>
</evidence>
<dbReference type="InterPro" id="IPR055475">
    <property type="entry name" value="DUF7047"/>
</dbReference>
<dbReference type="GO" id="GO:0016020">
    <property type="term" value="C:membrane"/>
    <property type="evidence" value="ECO:0007669"/>
    <property type="project" value="UniProtKB-SubCell"/>
</dbReference>
<feature type="compositionally biased region" description="Polar residues" evidence="7">
    <location>
        <begin position="313"/>
        <end position="326"/>
    </location>
</feature>
<evidence type="ECO:0000256" key="2">
    <source>
        <dbReference type="ARBA" id="ARBA00022448"/>
    </source>
</evidence>
<dbReference type="GO" id="GO:0008270">
    <property type="term" value="F:zinc ion binding"/>
    <property type="evidence" value="ECO:0007669"/>
    <property type="project" value="UniProtKB-KW"/>
</dbReference>
<feature type="transmembrane region" description="Helical" evidence="8">
    <location>
        <begin position="547"/>
        <end position="567"/>
    </location>
</feature>
<dbReference type="InterPro" id="IPR011701">
    <property type="entry name" value="MFS"/>
</dbReference>
<evidence type="ECO:0000259" key="9">
    <source>
        <dbReference type="PROSITE" id="PS50158"/>
    </source>
</evidence>
<keyword evidence="5 8" id="KW-0472">Membrane</keyword>
<dbReference type="SMART" id="SM00343">
    <property type="entry name" value="ZnF_C2HC"/>
    <property type="match status" value="1"/>
</dbReference>
<dbReference type="InterPro" id="IPR036397">
    <property type="entry name" value="RNaseH_sf"/>
</dbReference>
<keyword evidence="12" id="KW-1185">Reference proteome</keyword>
<dbReference type="PROSITE" id="PS50994">
    <property type="entry name" value="INTEGRASE"/>
    <property type="match status" value="1"/>
</dbReference>
<keyword evidence="3 8" id="KW-0812">Transmembrane</keyword>
<proteinExistence type="predicted"/>
<evidence type="ECO:0000256" key="7">
    <source>
        <dbReference type="SAM" id="MobiDB-lite"/>
    </source>
</evidence>
<dbReference type="SUPFAM" id="SSF53098">
    <property type="entry name" value="Ribonuclease H-like"/>
    <property type="match status" value="2"/>
</dbReference>
<dbReference type="SUPFAM" id="SSF57756">
    <property type="entry name" value="Retrovirus zinc finger-like domains"/>
    <property type="match status" value="1"/>
</dbReference>
<evidence type="ECO:0000256" key="6">
    <source>
        <dbReference type="PROSITE-ProRule" id="PRU00047"/>
    </source>
</evidence>
<dbReference type="OrthoDB" id="6376096at2759"/>
<dbReference type="InterPro" id="IPR002156">
    <property type="entry name" value="RNaseH_domain"/>
</dbReference>
<name>A0A6A4VTB7_AMPAM</name>
<keyword evidence="6" id="KW-0479">Metal-binding</keyword>
<organism evidence="11 12">
    <name type="scientific">Amphibalanus amphitrite</name>
    <name type="common">Striped barnacle</name>
    <name type="synonym">Balanus amphitrite</name>
    <dbReference type="NCBI Taxonomy" id="1232801"/>
    <lineage>
        <taxon>Eukaryota</taxon>
        <taxon>Metazoa</taxon>
        <taxon>Ecdysozoa</taxon>
        <taxon>Arthropoda</taxon>
        <taxon>Crustacea</taxon>
        <taxon>Multicrustacea</taxon>
        <taxon>Cirripedia</taxon>
        <taxon>Thoracica</taxon>
        <taxon>Thoracicalcarea</taxon>
        <taxon>Balanomorpha</taxon>
        <taxon>Balanoidea</taxon>
        <taxon>Balanidae</taxon>
        <taxon>Amphibalaninae</taxon>
        <taxon>Amphibalanus</taxon>
    </lineage>
</organism>
<dbReference type="GO" id="GO:0015074">
    <property type="term" value="P:DNA integration"/>
    <property type="evidence" value="ECO:0007669"/>
    <property type="project" value="InterPro"/>
</dbReference>
<dbReference type="GO" id="GO:0003676">
    <property type="term" value="F:nucleic acid binding"/>
    <property type="evidence" value="ECO:0007669"/>
    <property type="project" value="InterPro"/>
</dbReference>
<dbReference type="InterPro" id="IPR050930">
    <property type="entry name" value="MFS_Vesicular_Transporter"/>
</dbReference>
<dbReference type="AlphaFoldDB" id="A0A6A4VTB7"/>
<dbReference type="Pfam" id="PF23088">
    <property type="entry name" value="DUF7047"/>
    <property type="match status" value="1"/>
</dbReference>
<dbReference type="Gene3D" id="3.30.420.10">
    <property type="entry name" value="Ribonuclease H-like superfamily/Ribonuclease H"/>
    <property type="match status" value="2"/>
</dbReference>
<keyword evidence="2" id="KW-0813">Transport</keyword>
<feature type="transmembrane region" description="Helical" evidence="8">
    <location>
        <begin position="388"/>
        <end position="410"/>
    </location>
</feature>
<dbReference type="EMBL" id="VIIS01001804">
    <property type="protein sequence ID" value="KAF0292571.1"/>
    <property type="molecule type" value="Genomic_DNA"/>
</dbReference>
<evidence type="ECO:0000313" key="11">
    <source>
        <dbReference type="EMBL" id="KAF0292571.1"/>
    </source>
</evidence>
<feature type="compositionally biased region" description="Low complexity" evidence="7">
    <location>
        <begin position="167"/>
        <end position="188"/>
    </location>
</feature>
<feature type="transmembrane region" description="Helical" evidence="8">
    <location>
        <begin position="454"/>
        <end position="475"/>
    </location>
</feature>
<dbReference type="PANTHER" id="PTHR23506">
    <property type="entry name" value="GH10249P"/>
    <property type="match status" value="1"/>
</dbReference>
<evidence type="ECO:0000256" key="1">
    <source>
        <dbReference type="ARBA" id="ARBA00004141"/>
    </source>
</evidence>
<dbReference type="InterPro" id="IPR036875">
    <property type="entry name" value="Znf_CCHC_sf"/>
</dbReference>
<accession>A0A6A4VTB7</accession>
<feature type="domain" description="CCHC-type" evidence="9">
    <location>
        <begin position="768"/>
        <end position="785"/>
    </location>
</feature>
<dbReference type="SUPFAM" id="SSF103473">
    <property type="entry name" value="MFS general substrate transporter"/>
    <property type="match status" value="1"/>
</dbReference>
<evidence type="ECO:0000256" key="4">
    <source>
        <dbReference type="ARBA" id="ARBA00022989"/>
    </source>
</evidence>
<dbReference type="GO" id="GO:0004523">
    <property type="term" value="F:RNA-DNA hybrid ribonuclease activity"/>
    <property type="evidence" value="ECO:0007669"/>
    <property type="project" value="InterPro"/>
</dbReference>
<feature type="transmembrane region" description="Helical" evidence="8">
    <location>
        <begin position="519"/>
        <end position="541"/>
    </location>
</feature>
<keyword evidence="4 8" id="KW-1133">Transmembrane helix</keyword>
<feature type="region of interest" description="Disordered" evidence="7">
    <location>
        <begin position="161"/>
        <end position="268"/>
    </location>
</feature>
<gene>
    <name evidence="11" type="primary">Slc18b1_4</name>
    <name evidence="11" type="ORF">FJT64_009465</name>
</gene>
<feature type="transmembrane region" description="Helical" evidence="8">
    <location>
        <begin position="593"/>
        <end position="611"/>
    </location>
</feature>